<dbReference type="EMBL" id="WKEW01000053">
    <property type="protein sequence ID" value="MCF5058491.1"/>
    <property type="molecule type" value="Genomic_DNA"/>
</dbReference>
<evidence type="ECO:0000313" key="2">
    <source>
        <dbReference type="Proteomes" id="UP000814172"/>
    </source>
</evidence>
<sequence>MAIPDGPASPALTELSRTIREYSLFQAISQVIERIRDAHPCLDDEALYEHLEFQANPGLGFPGNDIDRVTFFVERGQLRARMRLNVLGLVGANSPLPAFYAEHALSERAGGNPVADFLDVFHHRLHRLMLPLWRKYRYRVCFRAGASDSFSEQMFALIGLGGRAIRSATQLDWNRLLPYLGLLGMRAHSAALIETVLRYYFKHSQLMIEQCVKRKVVIAPRQCNQLAQANSRLGQDLVLGRQVVDRAGKFRVHLQDLDWQRFHDFLPGGASYSPLCALVRFAVRDPLDFDLRLALRPGEVRALHIGQRNVCRLGWTSWMGQARADGVLILASQLGSDG</sequence>
<name>A0AAW5A713_9PSED</name>
<dbReference type="RefSeq" id="WP_092237117.1">
    <property type="nucleotide sequence ID" value="NZ_FNTR01000004.1"/>
</dbReference>
<proteinExistence type="predicted"/>
<organism evidence="1 2">
    <name type="scientific">Pseudomonas proteolytica</name>
    <dbReference type="NCBI Taxonomy" id="219574"/>
    <lineage>
        <taxon>Bacteria</taxon>
        <taxon>Pseudomonadati</taxon>
        <taxon>Pseudomonadota</taxon>
        <taxon>Gammaproteobacteria</taxon>
        <taxon>Pseudomonadales</taxon>
        <taxon>Pseudomonadaceae</taxon>
        <taxon>Pseudomonas</taxon>
    </lineage>
</organism>
<evidence type="ECO:0000313" key="1">
    <source>
        <dbReference type="EMBL" id="MCF5058491.1"/>
    </source>
</evidence>
<dbReference type="Pfam" id="PF06996">
    <property type="entry name" value="T6SS_TssG"/>
    <property type="match status" value="1"/>
</dbReference>
<gene>
    <name evidence="1" type="primary">tssG</name>
    <name evidence="1" type="ORF">GIW75_16205</name>
</gene>
<dbReference type="InterPro" id="IPR010732">
    <property type="entry name" value="T6SS_TssG-like"/>
</dbReference>
<reference evidence="1 2" key="1">
    <citation type="submission" date="2019-11" db="EMBL/GenBank/DDBJ databases">
        <title>Epiphytic Pseudomonas syringae from cherry orchards.</title>
        <authorList>
            <person name="Hulin M.T."/>
        </authorList>
    </citation>
    <scope>NUCLEOTIDE SEQUENCE [LARGE SCALE GENOMIC DNA]</scope>
    <source>
        <strain evidence="1 2">PA-6-9F</strain>
    </source>
</reference>
<comment type="caution">
    <text evidence="1">The sequence shown here is derived from an EMBL/GenBank/DDBJ whole genome shotgun (WGS) entry which is preliminary data.</text>
</comment>
<protein>
    <submittedName>
        <fullName evidence="1">Type VI secretion system baseplate subunit TssG</fullName>
    </submittedName>
</protein>
<dbReference type="GeneID" id="55541593"/>
<dbReference type="Proteomes" id="UP000814172">
    <property type="component" value="Unassembled WGS sequence"/>
</dbReference>
<accession>A0AAW5A713</accession>
<keyword evidence="2" id="KW-1185">Reference proteome</keyword>
<dbReference type="PANTHER" id="PTHR35564">
    <property type="match status" value="1"/>
</dbReference>
<dbReference type="AlphaFoldDB" id="A0AAW5A713"/>
<dbReference type="NCBIfam" id="TIGR03347">
    <property type="entry name" value="VI_chp_1"/>
    <property type="match status" value="1"/>
</dbReference>
<dbReference type="PANTHER" id="PTHR35564:SF3">
    <property type="entry name" value="TYPE VI SECRETION SYSTEM BASEPLATE SUBUNIT TSSG"/>
    <property type="match status" value="1"/>
</dbReference>